<protein>
    <submittedName>
        <fullName evidence="1">Uncharacterized protein</fullName>
    </submittedName>
</protein>
<accession>A0A0G0IZV8</accession>
<dbReference type="EMBL" id="LBSR01000019">
    <property type="protein sequence ID" value="KKQ21476.1"/>
    <property type="molecule type" value="Genomic_DNA"/>
</dbReference>
<evidence type="ECO:0000313" key="2">
    <source>
        <dbReference type="Proteomes" id="UP000034044"/>
    </source>
</evidence>
<sequence>MNRLKIAAIVLVMVSGLAGSYFIVKNSTPSLLSEKKLMENSGKSGISSQSPIEWVKNLVSGDYSQSIGDSNNDLNNAKNGFNKETANLTETVAQSLFGKMKTMDQSGNDPFGNFDINNSENQKLVDEALVNLKNQFSLDFDLNEEDLKISADNSLNNKARYLEETGKIILKNADDFYNNPAKAVESAVDMGNVSGVKNLADTYQNIYSEFLNTSVPSDWLDLHKRYLEILKKSELIYRDLTDIQNDPIKAAVLIQILPEIVVKETEIKKEYYWKSMEINS</sequence>
<reference evidence="1 2" key="1">
    <citation type="journal article" date="2015" name="Nature">
        <title>rRNA introns, odd ribosomes, and small enigmatic genomes across a large radiation of phyla.</title>
        <authorList>
            <person name="Brown C.T."/>
            <person name="Hug L.A."/>
            <person name="Thomas B.C."/>
            <person name="Sharon I."/>
            <person name="Castelle C.J."/>
            <person name="Singh A."/>
            <person name="Wilkins M.J."/>
            <person name="Williams K.H."/>
            <person name="Banfield J.F."/>
        </authorList>
    </citation>
    <scope>NUCLEOTIDE SEQUENCE [LARGE SCALE GENOMIC DNA]</scope>
</reference>
<name>A0A0G0IZV8_9BACT</name>
<dbReference type="Proteomes" id="UP000034044">
    <property type="component" value="Unassembled WGS sequence"/>
</dbReference>
<comment type="caution">
    <text evidence="1">The sequence shown here is derived from an EMBL/GenBank/DDBJ whole genome shotgun (WGS) entry which is preliminary data.</text>
</comment>
<dbReference type="AlphaFoldDB" id="A0A0G0IZV8"/>
<organism evidence="1 2">
    <name type="scientific">Candidatus Wolfebacteria bacterium GW2011_GWC1_37_10</name>
    <dbReference type="NCBI Taxonomy" id="1619010"/>
    <lineage>
        <taxon>Bacteria</taxon>
        <taxon>Candidatus Wolfeibacteriota</taxon>
    </lineage>
</organism>
<gene>
    <name evidence="1" type="ORF">US36_C0019G0012</name>
</gene>
<evidence type="ECO:0000313" key="1">
    <source>
        <dbReference type="EMBL" id="KKQ21476.1"/>
    </source>
</evidence>
<proteinExistence type="predicted"/>